<evidence type="ECO:0000313" key="1">
    <source>
        <dbReference type="EMBL" id="CAK0908457.1"/>
    </source>
</evidence>
<keyword evidence="2" id="KW-1185">Reference proteome</keyword>
<reference evidence="1" key="1">
    <citation type="submission" date="2023-10" db="EMBL/GenBank/DDBJ databases">
        <authorList>
            <person name="Chen Y."/>
            <person name="Shah S."/>
            <person name="Dougan E. K."/>
            <person name="Thang M."/>
            <person name="Chan C."/>
        </authorList>
    </citation>
    <scope>NUCLEOTIDE SEQUENCE [LARGE SCALE GENOMIC DNA]</scope>
</reference>
<accession>A0ABN9YB21</accession>
<organism evidence="1 2">
    <name type="scientific">Prorocentrum cordatum</name>
    <dbReference type="NCBI Taxonomy" id="2364126"/>
    <lineage>
        <taxon>Eukaryota</taxon>
        <taxon>Sar</taxon>
        <taxon>Alveolata</taxon>
        <taxon>Dinophyceae</taxon>
        <taxon>Prorocentrales</taxon>
        <taxon>Prorocentraceae</taxon>
        <taxon>Prorocentrum</taxon>
    </lineage>
</organism>
<proteinExistence type="predicted"/>
<comment type="caution">
    <text evidence="1">The sequence shown here is derived from an EMBL/GenBank/DDBJ whole genome shotgun (WGS) entry which is preliminary data.</text>
</comment>
<dbReference type="EMBL" id="CAUYUJ010022020">
    <property type="protein sequence ID" value="CAK0908457.1"/>
    <property type="molecule type" value="Genomic_DNA"/>
</dbReference>
<protein>
    <submittedName>
        <fullName evidence="1">Uncharacterized protein</fullName>
    </submittedName>
</protein>
<gene>
    <name evidence="1" type="ORF">PCOR1329_LOCUS83135</name>
</gene>
<sequence length="129" mass="14367">MTCPRMWSHMCLPRGPVSCSILTRMALNGNEVGDDHIDHAIARFAVAFKTFKACNYQRVQHESIGLPTKTFHYTGAHPDVEDHPNSANEIRVPVLQANIYNKKAAAVAATRRALRLPPYFVGGLGPRER</sequence>
<name>A0ABN9YB21_9DINO</name>
<dbReference type="Proteomes" id="UP001189429">
    <property type="component" value="Unassembled WGS sequence"/>
</dbReference>
<evidence type="ECO:0000313" key="2">
    <source>
        <dbReference type="Proteomes" id="UP001189429"/>
    </source>
</evidence>